<evidence type="ECO:0000313" key="2">
    <source>
        <dbReference type="WBParaSite" id="PS1159_v2.g18499.t1"/>
    </source>
</evidence>
<proteinExistence type="predicted"/>
<evidence type="ECO:0000313" key="1">
    <source>
        <dbReference type="Proteomes" id="UP000887580"/>
    </source>
</evidence>
<dbReference type="Proteomes" id="UP000887580">
    <property type="component" value="Unplaced"/>
</dbReference>
<accession>A0AC35FKJ8</accession>
<organism evidence="1 2">
    <name type="scientific">Panagrolaimus sp. PS1159</name>
    <dbReference type="NCBI Taxonomy" id="55785"/>
    <lineage>
        <taxon>Eukaryota</taxon>
        <taxon>Metazoa</taxon>
        <taxon>Ecdysozoa</taxon>
        <taxon>Nematoda</taxon>
        <taxon>Chromadorea</taxon>
        <taxon>Rhabditida</taxon>
        <taxon>Tylenchina</taxon>
        <taxon>Panagrolaimomorpha</taxon>
        <taxon>Panagrolaimoidea</taxon>
        <taxon>Panagrolaimidae</taxon>
        <taxon>Panagrolaimus</taxon>
    </lineage>
</organism>
<reference evidence="2" key="1">
    <citation type="submission" date="2022-11" db="UniProtKB">
        <authorList>
            <consortium name="WormBaseParasite"/>
        </authorList>
    </citation>
    <scope>IDENTIFICATION</scope>
</reference>
<protein>
    <submittedName>
        <fullName evidence="2">T-box domain-containing protein</fullName>
    </submittedName>
</protein>
<dbReference type="WBParaSite" id="PS1159_v2.g18499.t1">
    <property type="protein sequence ID" value="PS1159_v2.g18499.t1"/>
    <property type="gene ID" value="PS1159_v2.g18499"/>
</dbReference>
<sequence length="394" mass="45401">LETNVPNTNNNKKLIAIAEDISLEDLKKRINVKLANEETWKKFDKIQLEMVVTKNGRTLYPKLEFNVEGLERDNRYLFFVSFSLADDLNVKYKYVRGKWISYQSYDDRLEGAEVPHTDNAKCPFGFDWMFPTSIVFEKLKITNNAEIANNNSSNYAHLKSFRKYRPSFIIHRYNPTTEKFEKFYEKEFSIAEFIVVTSYHDPRVTHIKVDNNPYAKAFRGENITTAGKVKVQKPPSLRYQRSSTFPSTSNLRHHNLLSQPFLSYNRYYQQPYHPYFIPPPPPSPATQVAMLQRAGLWPTSFSQPSTVNSPTTTTSAATATAAAAAPTATFLYNQYYPLMLGYNPLFGSLSWIPRLPPPPYQAQTSFNQFHVILLQCQKNTLLNRNPDDGNNNKT</sequence>
<name>A0AC35FKJ8_9BILA</name>